<dbReference type="EMBL" id="JARJLG010000033">
    <property type="protein sequence ID" value="KAJ7766386.1"/>
    <property type="molecule type" value="Genomic_DNA"/>
</dbReference>
<gene>
    <name evidence="2" type="ORF">DFH07DRAFT_1013659</name>
</gene>
<keyword evidence="3" id="KW-1185">Reference proteome</keyword>
<organism evidence="2 3">
    <name type="scientific">Mycena maculata</name>
    <dbReference type="NCBI Taxonomy" id="230809"/>
    <lineage>
        <taxon>Eukaryota</taxon>
        <taxon>Fungi</taxon>
        <taxon>Dikarya</taxon>
        <taxon>Basidiomycota</taxon>
        <taxon>Agaricomycotina</taxon>
        <taxon>Agaricomycetes</taxon>
        <taxon>Agaricomycetidae</taxon>
        <taxon>Agaricales</taxon>
        <taxon>Marasmiineae</taxon>
        <taxon>Mycenaceae</taxon>
        <taxon>Mycena</taxon>
    </lineage>
</organism>
<proteinExistence type="predicted"/>
<feature type="domain" description="F-box" evidence="1">
    <location>
        <begin position="283"/>
        <end position="332"/>
    </location>
</feature>
<reference evidence="2" key="1">
    <citation type="submission" date="2023-03" db="EMBL/GenBank/DDBJ databases">
        <title>Massive genome expansion in bonnet fungi (Mycena s.s.) driven by repeated elements and novel gene families across ecological guilds.</title>
        <authorList>
            <consortium name="Lawrence Berkeley National Laboratory"/>
            <person name="Harder C.B."/>
            <person name="Miyauchi S."/>
            <person name="Viragh M."/>
            <person name="Kuo A."/>
            <person name="Thoen E."/>
            <person name="Andreopoulos B."/>
            <person name="Lu D."/>
            <person name="Skrede I."/>
            <person name="Drula E."/>
            <person name="Henrissat B."/>
            <person name="Morin E."/>
            <person name="Kohler A."/>
            <person name="Barry K."/>
            <person name="LaButti K."/>
            <person name="Morin E."/>
            <person name="Salamov A."/>
            <person name="Lipzen A."/>
            <person name="Mereny Z."/>
            <person name="Hegedus B."/>
            <person name="Baldrian P."/>
            <person name="Stursova M."/>
            <person name="Weitz H."/>
            <person name="Taylor A."/>
            <person name="Grigoriev I.V."/>
            <person name="Nagy L.G."/>
            <person name="Martin F."/>
            <person name="Kauserud H."/>
        </authorList>
    </citation>
    <scope>NUCLEOTIDE SEQUENCE</scope>
    <source>
        <strain evidence="2">CBHHK188m</strain>
    </source>
</reference>
<dbReference type="InterPro" id="IPR036047">
    <property type="entry name" value="F-box-like_dom_sf"/>
</dbReference>
<comment type="caution">
    <text evidence="2">The sequence shown here is derived from an EMBL/GenBank/DDBJ whole genome shotgun (WGS) entry which is preliminary data.</text>
</comment>
<accession>A0AAD7NL44</accession>
<evidence type="ECO:0000313" key="2">
    <source>
        <dbReference type="EMBL" id="KAJ7766386.1"/>
    </source>
</evidence>
<dbReference type="Proteomes" id="UP001215280">
    <property type="component" value="Unassembled WGS sequence"/>
</dbReference>
<evidence type="ECO:0000259" key="1">
    <source>
        <dbReference type="PROSITE" id="PS50181"/>
    </source>
</evidence>
<dbReference type="InterPro" id="IPR001810">
    <property type="entry name" value="F-box_dom"/>
</dbReference>
<name>A0AAD7NL44_9AGAR</name>
<dbReference type="AlphaFoldDB" id="A0AAD7NL44"/>
<sequence>MAAEIVGILGEAGYESLDAVEEILEESLESSISVQGAAWMEEYLGFRRADASPRRPMELEDPYFDVAVLIGYPVDVWHRREAMQRQHVVLRRVTDFHRRSNCWRTRIVNSEDGAESRIDSESTRSYGISPTQLQSFIFCWERPYQYFRDWMQHSCPSLALLDNQDFIEQFFRVIDSNRQPRFPLTSVAALSGLLPCISYGGIEKTHSGYRSHNGTPSYQTSFARARTKPTNTAAAIVAGARGEALWQAFALDFGAWRAMRPDLWPTEPSSSSISMAALEPATHSILHTLPPEVLVQILYLVSLSDLLSLLQSSRGISGLVYSLLDEILWHQVHHGDLRWVLPVRGVKDEVERANSAVKGWYGNPAGLASAFDSREFPFARFMLECARSNSMRNRRRLWLIYKQYKVLWEYMGSRIDSPFQ</sequence>
<protein>
    <recommendedName>
        <fullName evidence="1">F-box domain-containing protein</fullName>
    </recommendedName>
</protein>
<dbReference type="SUPFAM" id="SSF81383">
    <property type="entry name" value="F-box domain"/>
    <property type="match status" value="1"/>
</dbReference>
<dbReference type="PROSITE" id="PS50181">
    <property type="entry name" value="FBOX"/>
    <property type="match status" value="1"/>
</dbReference>
<evidence type="ECO:0000313" key="3">
    <source>
        <dbReference type="Proteomes" id="UP001215280"/>
    </source>
</evidence>